<dbReference type="InterPro" id="IPR007263">
    <property type="entry name" value="DCC1-like"/>
</dbReference>
<dbReference type="RefSeq" id="WP_090228431.1">
    <property type="nucleotide sequence ID" value="NZ_FNNU01000003.1"/>
</dbReference>
<dbReference type="InterPro" id="IPR044691">
    <property type="entry name" value="DCC1_Trx"/>
</dbReference>
<evidence type="ECO:0000313" key="2">
    <source>
        <dbReference type="Proteomes" id="UP000243778"/>
    </source>
</evidence>
<gene>
    <name evidence="1" type="ORF">SAMN05216287_2460</name>
</gene>
<dbReference type="AlphaFoldDB" id="A0A1H2ZWH1"/>
<accession>A0A1H2ZWH1</accession>
<dbReference type="Proteomes" id="UP000243778">
    <property type="component" value="Unassembled WGS sequence"/>
</dbReference>
<dbReference type="GO" id="GO:0015035">
    <property type="term" value="F:protein-disulfide reductase activity"/>
    <property type="evidence" value="ECO:0007669"/>
    <property type="project" value="InterPro"/>
</dbReference>
<dbReference type="OrthoDB" id="5294764at2"/>
<dbReference type="STRING" id="1007099.SAMN05216287_2460"/>
<name>A0A1H2ZWH1_9PSED</name>
<dbReference type="Pfam" id="PF04134">
    <property type="entry name" value="DCC1-like"/>
    <property type="match status" value="1"/>
</dbReference>
<dbReference type="EMBL" id="FNNU01000003">
    <property type="protein sequence ID" value="SDX21238.1"/>
    <property type="molecule type" value="Genomic_DNA"/>
</dbReference>
<reference evidence="2" key="1">
    <citation type="submission" date="2016-10" db="EMBL/GenBank/DDBJ databases">
        <authorList>
            <person name="Varghese N."/>
            <person name="Submissions S."/>
        </authorList>
    </citation>
    <scope>NUCLEOTIDE SEQUENCE [LARGE SCALE GENOMIC DNA]</scope>
    <source>
        <strain evidence="2">NRRL B-59562</strain>
    </source>
</reference>
<protein>
    <submittedName>
        <fullName evidence="1">Predicted thiol-disulfide oxidoreductase YuxK, DCC family</fullName>
    </submittedName>
</protein>
<sequence>MKTPEFPLTLYVDLACPLCAREVRWLARHARPERLVMRDISAPDFDAAASGRSLQQLSECLHARSASGEWLTGIDATLWSWRAAGVGRWVAPLAWRPLRPLFLAGYRLFARARPHLAWLPHPDASRRCRDACPTDEPPGR</sequence>
<proteinExistence type="predicted"/>
<organism evidence="1 2">
    <name type="scientific">Pseudomonas kuykendallii</name>
    <dbReference type="NCBI Taxonomy" id="1007099"/>
    <lineage>
        <taxon>Bacteria</taxon>
        <taxon>Pseudomonadati</taxon>
        <taxon>Pseudomonadota</taxon>
        <taxon>Gammaproteobacteria</taxon>
        <taxon>Pseudomonadales</taxon>
        <taxon>Pseudomonadaceae</taxon>
        <taxon>Pseudomonas</taxon>
    </lineage>
</organism>
<dbReference type="PANTHER" id="PTHR34290">
    <property type="entry name" value="SI:CH73-390P7.2"/>
    <property type="match status" value="1"/>
</dbReference>
<keyword evidence="2" id="KW-1185">Reference proteome</keyword>
<evidence type="ECO:0000313" key="1">
    <source>
        <dbReference type="EMBL" id="SDX21238.1"/>
    </source>
</evidence>
<dbReference type="PANTHER" id="PTHR34290:SF2">
    <property type="entry name" value="OS04G0668800 PROTEIN"/>
    <property type="match status" value="1"/>
</dbReference>